<gene>
    <name evidence="7" type="ORF">JOE58_002748</name>
</gene>
<dbReference type="Proteomes" id="UP000746584">
    <property type="component" value="Unassembled WGS sequence"/>
</dbReference>
<evidence type="ECO:0000313" key="8">
    <source>
        <dbReference type="Proteomes" id="UP000746584"/>
    </source>
</evidence>
<organism evidence="7 8">
    <name type="scientific">Curtobacterium luteum</name>
    <dbReference type="NCBI Taxonomy" id="33881"/>
    <lineage>
        <taxon>Bacteria</taxon>
        <taxon>Bacillati</taxon>
        <taxon>Actinomycetota</taxon>
        <taxon>Actinomycetes</taxon>
        <taxon>Micrococcales</taxon>
        <taxon>Microbacteriaceae</taxon>
        <taxon>Curtobacterium</taxon>
    </lineage>
</organism>
<evidence type="ECO:0000256" key="4">
    <source>
        <dbReference type="ARBA" id="ARBA00022840"/>
    </source>
</evidence>
<evidence type="ECO:0000256" key="3">
    <source>
        <dbReference type="ARBA" id="ARBA00022741"/>
    </source>
</evidence>
<keyword evidence="2" id="KW-0479">Metal-binding</keyword>
<comment type="caution">
    <text evidence="7">The sequence shown here is derived from an EMBL/GenBank/DDBJ whole genome shotgun (WGS) entry which is preliminary data.</text>
</comment>
<dbReference type="SUPFAM" id="SSF56059">
    <property type="entry name" value="Glutathione synthetase ATP-binding domain-like"/>
    <property type="match status" value="1"/>
</dbReference>
<dbReference type="Pfam" id="PF03738">
    <property type="entry name" value="GSP_synth"/>
    <property type="match status" value="1"/>
</dbReference>
<sequence>MLGSWVVDGESFGVGIRESDGPITDYWCRFAPNLIRA</sequence>
<evidence type="ECO:0000313" key="7">
    <source>
        <dbReference type="EMBL" id="MBM7803497.1"/>
    </source>
</evidence>
<feature type="domain" description="Glutathionylspermidine synthase pre-ATP-grasp-like" evidence="6">
    <location>
        <begin position="1"/>
        <end position="35"/>
    </location>
</feature>
<name>A0ABS2RYI4_9MICO</name>
<evidence type="ECO:0000256" key="5">
    <source>
        <dbReference type="ARBA" id="ARBA00022842"/>
    </source>
</evidence>
<accession>A0ABS2RYI4</accession>
<proteinExistence type="predicted"/>
<evidence type="ECO:0000256" key="1">
    <source>
        <dbReference type="ARBA" id="ARBA00022598"/>
    </source>
</evidence>
<protein>
    <submittedName>
        <fullName evidence="7">Glutathionylspermidine synthase</fullName>
    </submittedName>
</protein>
<dbReference type="InterPro" id="IPR005494">
    <property type="entry name" value="GSPS_pre-ATP-grasp-like_dom"/>
</dbReference>
<keyword evidence="1" id="KW-0436">Ligase</keyword>
<dbReference type="EMBL" id="JAFBCG010000001">
    <property type="protein sequence ID" value="MBM7803497.1"/>
    <property type="molecule type" value="Genomic_DNA"/>
</dbReference>
<keyword evidence="8" id="KW-1185">Reference proteome</keyword>
<keyword evidence="5" id="KW-0460">Magnesium</keyword>
<keyword evidence="4" id="KW-0067">ATP-binding</keyword>
<evidence type="ECO:0000259" key="6">
    <source>
        <dbReference type="Pfam" id="PF03738"/>
    </source>
</evidence>
<reference evidence="7 8" key="1">
    <citation type="submission" date="2021-01" db="EMBL/GenBank/DDBJ databases">
        <title>Sequencing the genomes of 1000 actinobacteria strains.</title>
        <authorList>
            <person name="Klenk H.-P."/>
        </authorList>
    </citation>
    <scope>NUCLEOTIDE SEQUENCE [LARGE SCALE GENOMIC DNA]</scope>
    <source>
        <strain evidence="7 8">DSM 20542</strain>
    </source>
</reference>
<keyword evidence="3" id="KW-0547">Nucleotide-binding</keyword>
<evidence type="ECO:0000256" key="2">
    <source>
        <dbReference type="ARBA" id="ARBA00022723"/>
    </source>
</evidence>